<evidence type="ECO:0000313" key="2">
    <source>
        <dbReference type="EMBL" id="CAJ1938962.1"/>
    </source>
</evidence>
<sequence>MKIVSSLIPLLCVGNAAAFHVQQQRTSGTALPASSSYLGGLGSSAAGGDTAFAAGARTAGMAPPVPEGAGLASPPPPQSPPVKFVELQGESLKTWSFPSKRTERVRINLKTDERPLQSEIEIWQGPDNTPNKIRCYVEDGKRRDFSVVVETPFGGNTLCVKNIAHMEFPMYAAVEPLGPASRPEFADGVSRTIQGGALRTYAFEGEVVTVQVMLTTDGRPLNARIELLQGPNNIKQVMEVYTEDGLDRPFFSLIDTPGVGNVVRVVNTASMEFPLTAMVEPFEIDPDMA</sequence>
<evidence type="ECO:0000256" key="1">
    <source>
        <dbReference type="SAM" id="SignalP"/>
    </source>
</evidence>
<gene>
    <name evidence="2" type="ORF">CYCCA115_LOCUS6355</name>
</gene>
<reference evidence="2" key="1">
    <citation type="submission" date="2023-08" db="EMBL/GenBank/DDBJ databases">
        <authorList>
            <person name="Audoor S."/>
            <person name="Bilcke G."/>
        </authorList>
    </citation>
    <scope>NUCLEOTIDE SEQUENCE</scope>
</reference>
<keyword evidence="3" id="KW-1185">Reference proteome</keyword>
<dbReference type="AlphaFoldDB" id="A0AAD2CPJ3"/>
<proteinExistence type="predicted"/>
<feature type="signal peptide" evidence="1">
    <location>
        <begin position="1"/>
        <end position="18"/>
    </location>
</feature>
<comment type="caution">
    <text evidence="2">The sequence shown here is derived from an EMBL/GenBank/DDBJ whole genome shotgun (WGS) entry which is preliminary data.</text>
</comment>
<protein>
    <submittedName>
        <fullName evidence="2">Uncharacterized protein</fullName>
    </submittedName>
</protein>
<feature type="chain" id="PRO_5042157966" evidence="1">
    <location>
        <begin position="19"/>
        <end position="289"/>
    </location>
</feature>
<dbReference type="Pfam" id="PF25192">
    <property type="entry name" value="DiatomPyrShell"/>
    <property type="match status" value="1"/>
</dbReference>
<keyword evidence="1" id="KW-0732">Signal</keyword>
<evidence type="ECO:0000313" key="3">
    <source>
        <dbReference type="Proteomes" id="UP001295423"/>
    </source>
</evidence>
<dbReference type="InterPro" id="IPR057491">
    <property type="entry name" value="DiatomPyrShell"/>
</dbReference>
<organism evidence="2 3">
    <name type="scientific">Cylindrotheca closterium</name>
    <dbReference type="NCBI Taxonomy" id="2856"/>
    <lineage>
        <taxon>Eukaryota</taxon>
        <taxon>Sar</taxon>
        <taxon>Stramenopiles</taxon>
        <taxon>Ochrophyta</taxon>
        <taxon>Bacillariophyta</taxon>
        <taxon>Bacillariophyceae</taxon>
        <taxon>Bacillariophycidae</taxon>
        <taxon>Bacillariales</taxon>
        <taxon>Bacillariaceae</taxon>
        <taxon>Cylindrotheca</taxon>
    </lineage>
</organism>
<accession>A0AAD2CPJ3</accession>
<dbReference type="Proteomes" id="UP001295423">
    <property type="component" value="Unassembled WGS sequence"/>
</dbReference>
<name>A0AAD2CPJ3_9STRA</name>
<dbReference type="EMBL" id="CAKOGP040000779">
    <property type="protein sequence ID" value="CAJ1938962.1"/>
    <property type="molecule type" value="Genomic_DNA"/>
</dbReference>